<evidence type="ECO:0000313" key="16">
    <source>
        <dbReference type="EMBL" id="MBC5997911.1"/>
    </source>
</evidence>
<evidence type="ECO:0000256" key="3">
    <source>
        <dbReference type="ARBA" id="ARBA00022553"/>
    </source>
</evidence>
<organism evidence="16 17">
    <name type="scientific">Romboutsia faecis</name>
    <dbReference type="NCBI Taxonomy" id="2764597"/>
    <lineage>
        <taxon>Bacteria</taxon>
        <taxon>Bacillati</taxon>
        <taxon>Bacillota</taxon>
        <taxon>Clostridia</taxon>
        <taxon>Peptostreptococcales</taxon>
        <taxon>Peptostreptococcaceae</taxon>
        <taxon>Romboutsia</taxon>
    </lineage>
</organism>
<comment type="subcellular location">
    <subcellularLocation>
        <location evidence="1">Cell membrane</location>
        <topology evidence="1">Multi-pass membrane protein</topology>
    </subcellularLocation>
</comment>
<keyword evidence="7" id="KW-0418">Kinase</keyword>
<keyword evidence="6" id="KW-0547">Nucleotide-binding</keyword>
<dbReference type="RefSeq" id="WP_153972596.1">
    <property type="nucleotide sequence ID" value="NZ_JACRWE010000008.1"/>
</dbReference>
<name>A0ABR7JTF1_9FIRM</name>
<accession>A0ABR7JTF1</accession>
<dbReference type="InterPro" id="IPR050640">
    <property type="entry name" value="Bact_2-comp_sensor_kinase"/>
</dbReference>
<feature type="domain" description="PocR" evidence="15">
    <location>
        <begin position="10"/>
        <end position="169"/>
    </location>
</feature>
<evidence type="ECO:0000256" key="9">
    <source>
        <dbReference type="ARBA" id="ARBA00022989"/>
    </source>
</evidence>
<evidence type="ECO:0000256" key="6">
    <source>
        <dbReference type="ARBA" id="ARBA00022741"/>
    </source>
</evidence>
<protein>
    <submittedName>
        <fullName evidence="16">PocR ligand-binding domain-containing protein</fullName>
    </submittedName>
</protein>
<dbReference type="Pfam" id="PF06580">
    <property type="entry name" value="His_kinase"/>
    <property type="match status" value="1"/>
</dbReference>
<proteinExistence type="predicted"/>
<evidence type="ECO:0000259" key="13">
    <source>
        <dbReference type="Pfam" id="PF02518"/>
    </source>
</evidence>
<gene>
    <name evidence="16" type="ORF">H8923_14205</name>
</gene>
<dbReference type="PANTHER" id="PTHR34220:SF11">
    <property type="entry name" value="SENSOR PROTEIN KINASE HPTS"/>
    <property type="match status" value="1"/>
</dbReference>
<dbReference type="EMBL" id="JACRWE010000008">
    <property type="protein sequence ID" value="MBC5997911.1"/>
    <property type="molecule type" value="Genomic_DNA"/>
</dbReference>
<evidence type="ECO:0000259" key="15">
    <source>
        <dbReference type="Pfam" id="PF10114"/>
    </source>
</evidence>
<keyword evidence="2" id="KW-1003">Cell membrane</keyword>
<keyword evidence="10" id="KW-0902">Two-component regulatory system</keyword>
<keyword evidence="9" id="KW-1133">Transmembrane helix</keyword>
<dbReference type="InterPro" id="IPR010559">
    <property type="entry name" value="Sig_transdc_His_kin_internal"/>
</dbReference>
<comment type="caution">
    <text evidence="16">The sequence shown here is derived from an EMBL/GenBank/DDBJ whole genome shotgun (WGS) entry which is preliminary data.</text>
</comment>
<keyword evidence="3" id="KW-0597">Phosphoprotein</keyword>
<keyword evidence="17" id="KW-1185">Reference proteome</keyword>
<feature type="coiled-coil region" evidence="12">
    <location>
        <begin position="172"/>
        <end position="211"/>
    </location>
</feature>
<keyword evidence="4" id="KW-0808">Transferase</keyword>
<feature type="domain" description="Histidine kinase/HSP90-like ATPase" evidence="13">
    <location>
        <begin position="301"/>
        <end position="407"/>
    </location>
</feature>
<dbReference type="InterPro" id="IPR018771">
    <property type="entry name" value="PocR_dom"/>
</dbReference>
<keyword evidence="8" id="KW-0067">ATP-binding</keyword>
<keyword evidence="5" id="KW-0812">Transmembrane</keyword>
<evidence type="ECO:0000313" key="17">
    <source>
        <dbReference type="Proteomes" id="UP000609849"/>
    </source>
</evidence>
<evidence type="ECO:0000256" key="5">
    <source>
        <dbReference type="ARBA" id="ARBA00022692"/>
    </source>
</evidence>
<evidence type="ECO:0000256" key="11">
    <source>
        <dbReference type="ARBA" id="ARBA00023136"/>
    </source>
</evidence>
<evidence type="ECO:0000256" key="10">
    <source>
        <dbReference type="ARBA" id="ARBA00023012"/>
    </source>
</evidence>
<evidence type="ECO:0000256" key="8">
    <source>
        <dbReference type="ARBA" id="ARBA00022840"/>
    </source>
</evidence>
<feature type="domain" description="Signal transduction histidine kinase internal region" evidence="14">
    <location>
        <begin position="203"/>
        <end position="283"/>
    </location>
</feature>
<evidence type="ECO:0000256" key="7">
    <source>
        <dbReference type="ARBA" id="ARBA00022777"/>
    </source>
</evidence>
<evidence type="ECO:0000256" key="12">
    <source>
        <dbReference type="SAM" id="Coils"/>
    </source>
</evidence>
<dbReference type="Pfam" id="PF10114">
    <property type="entry name" value="PocR"/>
    <property type="match status" value="1"/>
</dbReference>
<dbReference type="Pfam" id="PF02518">
    <property type="entry name" value="HATPase_c"/>
    <property type="match status" value="1"/>
</dbReference>
<dbReference type="Gene3D" id="3.30.565.10">
    <property type="entry name" value="Histidine kinase-like ATPase, C-terminal domain"/>
    <property type="match status" value="1"/>
</dbReference>
<evidence type="ECO:0000256" key="4">
    <source>
        <dbReference type="ARBA" id="ARBA00022679"/>
    </source>
</evidence>
<evidence type="ECO:0000256" key="2">
    <source>
        <dbReference type="ARBA" id="ARBA00022475"/>
    </source>
</evidence>
<evidence type="ECO:0000256" key="1">
    <source>
        <dbReference type="ARBA" id="ARBA00004651"/>
    </source>
</evidence>
<dbReference type="InterPro" id="IPR036890">
    <property type="entry name" value="HATPase_C_sf"/>
</dbReference>
<dbReference type="Proteomes" id="UP000609849">
    <property type="component" value="Unassembled WGS sequence"/>
</dbReference>
<keyword evidence="11" id="KW-0472">Membrane</keyword>
<sequence length="413" mass="48233">MISMIQLDKLIDVKVLQNIQDSFSDTTKISAITVKYNGEPITKPSNFTNFCNMIRKDKKMASMCHKCDAYGGVQSAISGKPHIYKCHAGLYDFAVPIMIEDNYVGAILCGQVKIKDKEDERIGNFGRDTNWSCNKEIHNAYKEIKIKTYKEVEDAANLIYQMSKYMVDSEFLRVVREELNNKSTKLMEEENKRIELERDLKEAELKSLHNQINSHFMFNSINTIANMARLEKAYKTEEFVYNFADMIRYSLRKDNSNTVYLEDELAYIENYLKIQKTRFGNRLEYTLDVDENFYNIKCPYMILQPIIENFIKYVVEPRIHGGKIDITAYKENKKFILDICDNGDGIDKNKIKSILEGIEYIKNKNCIGLYNINKRLTYLYGDEYQLQIHSPNEKDKGTLVRITLPMDKEVIYV</sequence>
<dbReference type="SUPFAM" id="SSF55874">
    <property type="entry name" value="ATPase domain of HSP90 chaperone/DNA topoisomerase II/histidine kinase"/>
    <property type="match status" value="1"/>
</dbReference>
<dbReference type="InterPro" id="IPR003594">
    <property type="entry name" value="HATPase_dom"/>
</dbReference>
<keyword evidence="12" id="KW-0175">Coiled coil</keyword>
<reference evidence="16 17" key="1">
    <citation type="submission" date="2020-08" db="EMBL/GenBank/DDBJ databases">
        <authorList>
            <person name="Liu C."/>
            <person name="Sun Q."/>
        </authorList>
    </citation>
    <scope>NUCLEOTIDE SEQUENCE [LARGE SCALE GENOMIC DNA]</scope>
    <source>
        <strain evidence="16 17">NSJ-18</strain>
    </source>
</reference>
<evidence type="ECO:0000259" key="14">
    <source>
        <dbReference type="Pfam" id="PF06580"/>
    </source>
</evidence>
<dbReference type="PANTHER" id="PTHR34220">
    <property type="entry name" value="SENSOR HISTIDINE KINASE YPDA"/>
    <property type="match status" value="1"/>
</dbReference>